<accession>A0A5M5C5W3</accession>
<dbReference type="AlphaFoldDB" id="A0A5M5C5W3"/>
<proteinExistence type="predicted"/>
<evidence type="ECO:0000313" key="1">
    <source>
        <dbReference type="EMBL" id="KAA3953297.1"/>
    </source>
</evidence>
<comment type="caution">
    <text evidence="1">The sequence shown here is derived from an EMBL/GenBank/DDBJ whole genome shotgun (WGS) entry which is preliminary data.</text>
</comment>
<dbReference type="EMBL" id="VWLE01000056">
    <property type="protein sequence ID" value="KAA3953297.1"/>
    <property type="molecule type" value="Genomic_DNA"/>
</dbReference>
<reference evidence="1 2" key="1">
    <citation type="journal article" date="2019" name="Nat. Med.">
        <title>A library of human gut bacterial isolates paired with longitudinal multiomics data enables mechanistic microbiome research.</title>
        <authorList>
            <person name="Poyet M."/>
            <person name="Groussin M."/>
            <person name="Gibbons S.M."/>
            <person name="Avila-Pacheco J."/>
            <person name="Jiang X."/>
            <person name="Kearney S.M."/>
            <person name="Perrotta A.R."/>
            <person name="Berdy B."/>
            <person name="Zhao S."/>
            <person name="Lieberman T.D."/>
            <person name="Swanson P.K."/>
            <person name="Smith M."/>
            <person name="Roesemann S."/>
            <person name="Alexander J.E."/>
            <person name="Rich S.A."/>
            <person name="Livny J."/>
            <person name="Vlamakis H."/>
            <person name="Clish C."/>
            <person name="Bullock K."/>
            <person name="Deik A."/>
            <person name="Scott J."/>
            <person name="Pierce K.A."/>
            <person name="Xavier R.J."/>
            <person name="Alm E.J."/>
        </authorList>
    </citation>
    <scope>NUCLEOTIDE SEQUENCE [LARGE SCALE GENOMIC DNA]</scope>
    <source>
        <strain evidence="1 2">BIOML-A163</strain>
    </source>
</reference>
<dbReference type="Proteomes" id="UP000323717">
    <property type="component" value="Unassembled WGS sequence"/>
</dbReference>
<sequence length="188" mass="22561">MAAIIDYIPRVTLSNFKELIKQQSETKETLFIRFTLKDIQYTVVMSVEKQKLIFFWEHQGKRNQKEIKLQTEPSNLGNGTVWYFLCPYTGHKCRKLFLDGKTIASRYAFSHIYSIQKESRSDRFFYGFGRLEYPVRRYGKQFYRGKTTPYGHKVWTYHKKLEKYNQLLDEYILPRSRGRKPLVSNDEV</sequence>
<protein>
    <submittedName>
        <fullName evidence="1">Uncharacterized protein</fullName>
    </submittedName>
</protein>
<dbReference type="RefSeq" id="WP_008774728.1">
    <property type="nucleotide sequence ID" value="NZ_JADNAE010000002.1"/>
</dbReference>
<name>A0A5M5C5W3_BACOV</name>
<evidence type="ECO:0000313" key="2">
    <source>
        <dbReference type="Proteomes" id="UP000323717"/>
    </source>
</evidence>
<organism evidence="1 2">
    <name type="scientific">Bacteroides ovatus</name>
    <dbReference type="NCBI Taxonomy" id="28116"/>
    <lineage>
        <taxon>Bacteria</taxon>
        <taxon>Pseudomonadati</taxon>
        <taxon>Bacteroidota</taxon>
        <taxon>Bacteroidia</taxon>
        <taxon>Bacteroidales</taxon>
        <taxon>Bacteroidaceae</taxon>
        <taxon>Bacteroides</taxon>
    </lineage>
</organism>
<gene>
    <name evidence="1" type="ORF">F3D71_06325</name>
</gene>